<dbReference type="RefSeq" id="WP_345364371.1">
    <property type="nucleotide sequence ID" value="NZ_BAABII010000011.1"/>
</dbReference>
<protein>
    <submittedName>
        <fullName evidence="1">Uncharacterized protein</fullName>
    </submittedName>
</protein>
<keyword evidence="2" id="KW-1185">Reference proteome</keyword>
<comment type="caution">
    <text evidence="1">The sequence shown here is derived from an EMBL/GenBank/DDBJ whole genome shotgun (WGS) entry which is preliminary data.</text>
</comment>
<accession>A0ABV4CSL5</accession>
<dbReference type="EMBL" id="JBGEHV010000101">
    <property type="protein sequence ID" value="MEY8043503.1"/>
    <property type="molecule type" value="Genomic_DNA"/>
</dbReference>
<organism evidence="1 2">
    <name type="scientific">Saccharopolyspora cebuensis</name>
    <dbReference type="NCBI Taxonomy" id="418759"/>
    <lineage>
        <taxon>Bacteria</taxon>
        <taxon>Bacillati</taxon>
        <taxon>Actinomycetota</taxon>
        <taxon>Actinomycetes</taxon>
        <taxon>Pseudonocardiales</taxon>
        <taxon>Pseudonocardiaceae</taxon>
        <taxon>Saccharopolyspora</taxon>
    </lineage>
</organism>
<reference evidence="1 2" key="1">
    <citation type="submission" date="2024-08" db="EMBL/GenBank/DDBJ databases">
        <title>Genome mining of Saccharopolyspora cebuensis PGLac3 from Nigerian medicinal plant.</title>
        <authorList>
            <person name="Ezeobiora C.E."/>
            <person name="Igbokwe N.H."/>
            <person name="Amin D.H."/>
            <person name="Mendie U.E."/>
        </authorList>
    </citation>
    <scope>NUCLEOTIDE SEQUENCE [LARGE SCALE GENOMIC DNA]</scope>
    <source>
        <strain evidence="1 2">PGLac3</strain>
    </source>
</reference>
<dbReference type="Proteomes" id="UP001564626">
    <property type="component" value="Unassembled WGS sequence"/>
</dbReference>
<evidence type="ECO:0000313" key="2">
    <source>
        <dbReference type="Proteomes" id="UP001564626"/>
    </source>
</evidence>
<evidence type="ECO:0000313" key="1">
    <source>
        <dbReference type="EMBL" id="MEY8043503.1"/>
    </source>
</evidence>
<proteinExistence type="predicted"/>
<gene>
    <name evidence="1" type="ORF">AB8O55_29190</name>
</gene>
<sequence>MIDYTPWRPVDAENASERWTVRHTPDQQQPIYRVETELVLSSADCALQFTAALVVEGASEQEPPPASLLQIAREGIWRRAEDISRERKLTEAERLLGQLNEVLIPWQPISNTLVQARAHCHSVDADPGLVAAVAARDEAIKQELIDAWKHDRRSMGERRMQVLLTDPLQATAWWFVDNPDKTDQLPHVAERFRSLRALLAPEQQDSAGRLLNELWEELNDGARAHAERVLSTLFDQYGRRDLGARLHRLGATAPAEVERSEVPG</sequence>
<name>A0ABV4CSL5_9PSEU</name>